<dbReference type="PANTHER" id="PTHR30137:SF6">
    <property type="entry name" value="LUCIFERASE-LIKE MONOOXYGENASE"/>
    <property type="match status" value="1"/>
</dbReference>
<evidence type="ECO:0000259" key="2">
    <source>
        <dbReference type="Pfam" id="PF00296"/>
    </source>
</evidence>
<dbReference type="Proteomes" id="UP000070422">
    <property type="component" value="Unassembled WGS sequence"/>
</dbReference>
<dbReference type="InterPro" id="IPR050766">
    <property type="entry name" value="Bact_Lucif_Oxidored"/>
</dbReference>
<dbReference type="STRING" id="87541.AWM71_04725"/>
<protein>
    <submittedName>
        <fullName evidence="3">Luciferase family oxidoreductase, FMN-dependent, PP_0088 family</fullName>
    </submittedName>
</protein>
<sequence length="344" mass="38887">MIDYSVLDYAIIDEGETAQQALEHTIEMAQLAEELGYKRFWIAEHHNLPAFASASPEIIMGEVLNKTQRIKVGSGGVMVVHYSPYKVAEIFKTLAAYHPGRVDLGLGNNQGTAVVHKALDTKDKTSYEEKLADVYDYLTDKLTEEGSPSKEKTCSAILHCNPKITEVPEMWVLSNSVKRAKITAELGLGYVYGIFPQAQEKALEIGRQAAETYRKYFKPSKALPEPHVIFAAFVAIDDEEQRAKDLTKILDLWLMGKDQFSYYKHFPTLKETRQTTISAKEAVVISQNKHRMITGTKEEVKEQLQKWCQGMQVDEVLLMPLMPGVEQRKKSLKLLAECCQEIQL</sequence>
<comment type="caution">
    <text evidence="3">The sequence shown here is derived from an EMBL/GenBank/DDBJ whole genome shotgun (WGS) entry which is preliminary data.</text>
</comment>
<proteinExistence type="predicted"/>
<feature type="domain" description="Luciferase-like" evidence="2">
    <location>
        <begin position="15"/>
        <end position="307"/>
    </location>
</feature>
<dbReference type="Pfam" id="PF00296">
    <property type="entry name" value="Bac_luciferase"/>
    <property type="match status" value="1"/>
</dbReference>
<accession>A0A133Y565</accession>
<name>A0A133Y565_9LACT</name>
<dbReference type="Gene3D" id="3.20.20.30">
    <property type="entry name" value="Luciferase-like domain"/>
    <property type="match status" value="1"/>
</dbReference>
<dbReference type="RefSeq" id="WP_060936266.1">
    <property type="nucleotide sequence ID" value="NZ_JASOZP010000023.1"/>
</dbReference>
<reference evidence="3 4" key="1">
    <citation type="submission" date="2016-01" db="EMBL/GenBank/DDBJ databases">
        <authorList>
            <person name="Oliw E.H."/>
        </authorList>
    </citation>
    <scope>NUCLEOTIDE SEQUENCE [LARGE SCALE GENOMIC DNA]</scope>
    <source>
        <strain evidence="3 4">KA00635</strain>
    </source>
</reference>
<dbReference type="NCBIfam" id="TIGR03558">
    <property type="entry name" value="oxido_grp_1"/>
    <property type="match status" value="1"/>
</dbReference>
<dbReference type="GO" id="GO:0016705">
    <property type="term" value="F:oxidoreductase activity, acting on paired donors, with incorporation or reduction of molecular oxygen"/>
    <property type="evidence" value="ECO:0007669"/>
    <property type="project" value="InterPro"/>
</dbReference>
<dbReference type="SUPFAM" id="SSF51679">
    <property type="entry name" value="Bacterial luciferase-like"/>
    <property type="match status" value="1"/>
</dbReference>
<dbReference type="PATRIC" id="fig|87541.4.peg.48"/>
<dbReference type="InterPro" id="IPR036661">
    <property type="entry name" value="Luciferase-like_sf"/>
</dbReference>
<gene>
    <name evidence="3" type="ORF">HMPREF3187_00048</name>
</gene>
<evidence type="ECO:0000256" key="1">
    <source>
        <dbReference type="ARBA" id="ARBA00007789"/>
    </source>
</evidence>
<dbReference type="EMBL" id="LSCQ01000007">
    <property type="protein sequence ID" value="KXB38296.1"/>
    <property type="molecule type" value="Genomic_DNA"/>
</dbReference>
<dbReference type="CDD" id="cd00347">
    <property type="entry name" value="Flavin_utilizing_monoxygenases"/>
    <property type="match status" value="1"/>
</dbReference>
<dbReference type="InterPro" id="IPR019949">
    <property type="entry name" value="CmoO-like"/>
</dbReference>
<dbReference type="AlphaFoldDB" id="A0A133Y565"/>
<dbReference type="GO" id="GO:0005829">
    <property type="term" value="C:cytosol"/>
    <property type="evidence" value="ECO:0007669"/>
    <property type="project" value="TreeGrafter"/>
</dbReference>
<comment type="similarity">
    <text evidence="1">To bacterial alkanal monooxygenase alpha and beta chains.</text>
</comment>
<evidence type="ECO:0000313" key="4">
    <source>
        <dbReference type="Proteomes" id="UP000070422"/>
    </source>
</evidence>
<evidence type="ECO:0000313" key="3">
    <source>
        <dbReference type="EMBL" id="KXB38296.1"/>
    </source>
</evidence>
<dbReference type="PANTHER" id="PTHR30137">
    <property type="entry name" value="LUCIFERASE-LIKE MONOOXYGENASE"/>
    <property type="match status" value="1"/>
</dbReference>
<organism evidence="3 4">
    <name type="scientific">Aerococcus christensenii</name>
    <dbReference type="NCBI Taxonomy" id="87541"/>
    <lineage>
        <taxon>Bacteria</taxon>
        <taxon>Bacillati</taxon>
        <taxon>Bacillota</taxon>
        <taxon>Bacilli</taxon>
        <taxon>Lactobacillales</taxon>
        <taxon>Aerococcaceae</taxon>
        <taxon>Aerococcus</taxon>
    </lineage>
</organism>
<dbReference type="InterPro" id="IPR011251">
    <property type="entry name" value="Luciferase-like_dom"/>
</dbReference>